<feature type="compositionally biased region" description="Low complexity" evidence="7">
    <location>
        <begin position="676"/>
        <end position="690"/>
    </location>
</feature>
<evidence type="ECO:0000256" key="6">
    <source>
        <dbReference type="ARBA" id="ARBA00023136"/>
    </source>
</evidence>
<dbReference type="PANTHER" id="PTHR30509:SF9">
    <property type="entry name" value="MULTIDRUG RESISTANCE PROTEIN MDTO"/>
    <property type="match status" value="1"/>
</dbReference>
<feature type="region of interest" description="Disordered" evidence="7">
    <location>
        <begin position="676"/>
        <end position="698"/>
    </location>
</feature>
<evidence type="ECO:0000256" key="1">
    <source>
        <dbReference type="ARBA" id="ARBA00004651"/>
    </source>
</evidence>
<feature type="transmembrane region" description="Helical" evidence="8">
    <location>
        <begin position="528"/>
        <end position="546"/>
    </location>
</feature>
<feature type="transmembrane region" description="Helical" evidence="8">
    <location>
        <begin position="164"/>
        <end position="186"/>
    </location>
</feature>
<keyword evidence="4 8" id="KW-0812">Transmembrane</keyword>
<proteinExistence type="predicted"/>
<dbReference type="PANTHER" id="PTHR30509">
    <property type="entry name" value="P-HYDROXYBENZOIC ACID EFFLUX PUMP SUBUNIT-RELATED"/>
    <property type="match status" value="1"/>
</dbReference>
<feature type="transmembrane region" description="Helical" evidence="8">
    <location>
        <begin position="106"/>
        <end position="124"/>
    </location>
</feature>
<protein>
    <submittedName>
        <fullName evidence="9">Multidrug transporter subunit MdtO</fullName>
    </submittedName>
</protein>
<feature type="transmembrane region" description="Helical" evidence="8">
    <location>
        <begin position="131"/>
        <end position="149"/>
    </location>
</feature>
<name>A0ABQ1LJW6_9BURK</name>
<feature type="transmembrane region" description="Helical" evidence="8">
    <location>
        <begin position="41"/>
        <end position="68"/>
    </location>
</feature>
<feature type="transmembrane region" description="Helical" evidence="8">
    <location>
        <begin position="498"/>
        <end position="516"/>
    </location>
</feature>
<keyword evidence="10" id="KW-1185">Reference proteome</keyword>
<comment type="subcellular location">
    <subcellularLocation>
        <location evidence="1">Cell membrane</location>
        <topology evidence="1">Multi-pass membrane protein</topology>
    </subcellularLocation>
</comment>
<dbReference type="InterPro" id="IPR006726">
    <property type="entry name" value="PHBA_efflux_AaeB/fusaric-R"/>
</dbReference>
<evidence type="ECO:0000256" key="4">
    <source>
        <dbReference type="ARBA" id="ARBA00022692"/>
    </source>
</evidence>
<gene>
    <name evidence="9" type="ORF">GCM10011400_09110</name>
</gene>
<reference evidence="10" key="1">
    <citation type="journal article" date="2019" name="Int. J. Syst. Evol. Microbiol.">
        <title>The Global Catalogue of Microorganisms (GCM) 10K type strain sequencing project: providing services to taxonomists for standard genome sequencing and annotation.</title>
        <authorList>
            <consortium name="The Broad Institute Genomics Platform"/>
            <consortium name="The Broad Institute Genome Sequencing Center for Infectious Disease"/>
            <person name="Wu L."/>
            <person name="Ma J."/>
        </authorList>
    </citation>
    <scope>NUCLEOTIDE SEQUENCE [LARGE SCALE GENOMIC DNA]</scope>
    <source>
        <strain evidence="10">CGMCC 1.15103</strain>
    </source>
</reference>
<dbReference type="Pfam" id="PF04632">
    <property type="entry name" value="FUSC"/>
    <property type="match status" value="1"/>
</dbReference>
<evidence type="ECO:0000256" key="2">
    <source>
        <dbReference type="ARBA" id="ARBA00022448"/>
    </source>
</evidence>
<accession>A0ABQ1LJW6</accession>
<organism evidence="9 10">
    <name type="scientific">Paraburkholderia caffeinilytica</name>
    <dbReference type="NCBI Taxonomy" id="1761016"/>
    <lineage>
        <taxon>Bacteria</taxon>
        <taxon>Pseudomonadati</taxon>
        <taxon>Pseudomonadota</taxon>
        <taxon>Betaproteobacteria</taxon>
        <taxon>Burkholderiales</taxon>
        <taxon>Burkholderiaceae</taxon>
        <taxon>Paraburkholderia</taxon>
    </lineage>
</organism>
<evidence type="ECO:0000256" key="3">
    <source>
        <dbReference type="ARBA" id="ARBA00022475"/>
    </source>
</evidence>
<sequence length="745" mass="79365">MSGLDGVGRHLAWPRPLGQLAGFLRSELGGFPGRANVAMRSVLGCAIVIVVSMTLQVPELALSLIAVFFVTQSNIVLTRLVALLAVIGTTCAIACIIGVYRLTFDYPLLRIIVASAIFFCSAYLMRAVAKLGLVFFLVSLIVIYAQTFVDQTDNAEALVRNCLWVWVAVNYPIVLSLIINTLFLPAEPEQQLRAAMQRQLATARARLAVMIDTNAPAVHIGSLDLERGALALQKLLRFSTMRHHYSEEDASAWLACVTVVSRIFEAAAVLPEHAVAHDAGQIDAIRVVQDELVSLDHAIGDNLQWRHWGASRQAPVSTSIPALDAMQRALNVFSEATRGAVAPPQPEDAATGGAAEESEKAAKAEQAAKATEAAKATKAAPHSAQPEPDLFANPRYVRFALRTLFSVLICYVFYNAVNWPGIHTIMLTCLVVALPSLGASSRQGVLRIGGALIGSALALFMVAFVIPQLESVTGLLLMSLPVIALGAWVAAGSERISYAGIQIMFTFALALLQSFSPPSDLTEIRDRIVGILLGVGVATFIQMSLWPERESDSLRAQLTSILRKIAALARIEAKAVQSGPLATDSAAVVEVWAMVADCEMALARVALEPDWREGETTRITLLSQTVLAQSRALLVAIEAFHHEAMTGASAGAPMEQAGKFQSDVAGVLERYASQLAAEPPAATTPAPLDPGGLRATPTARAAGMAPGIADKEALDRLAQRIAAALAGLPRWSEDERASGEFASAG</sequence>
<dbReference type="EMBL" id="BMHL01000001">
    <property type="protein sequence ID" value="GGC24853.1"/>
    <property type="molecule type" value="Genomic_DNA"/>
</dbReference>
<dbReference type="Proteomes" id="UP000602004">
    <property type="component" value="Unassembled WGS sequence"/>
</dbReference>
<feature type="transmembrane region" description="Helical" evidence="8">
    <location>
        <begin position="472"/>
        <end position="491"/>
    </location>
</feature>
<evidence type="ECO:0000313" key="10">
    <source>
        <dbReference type="Proteomes" id="UP000602004"/>
    </source>
</evidence>
<evidence type="ECO:0000256" key="8">
    <source>
        <dbReference type="SAM" id="Phobius"/>
    </source>
</evidence>
<keyword evidence="3" id="KW-1003">Cell membrane</keyword>
<evidence type="ECO:0000256" key="7">
    <source>
        <dbReference type="SAM" id="MobiDB-lite"/>
    </source>
</evidence>
<keyword evidence="2" id="KW-0813">Transport</keyword>
<feature type="transmembrane region" description="Helical" evidence="8">
    <location>
        <begin position="445"/>
        <end position="466"/>
    </location>
</feature>
<keyword evidence="6 8" id="KW-0472">Membrane</keyword>
<feature type="transmembrane region" description="Helical" evidence="8">
    <location>
        <begin position="80"/>
        <end position="100"/>
    </location>
</feature>
<feature type="compositionally biased region" description="Low complexity" evidence="7">
    <location>
        <begin position="364"/>
        <end position="380"/>
    </location>
</feature>
<dbReference type="RefSeq" id="WP_115780084.1">
    <property type="nucleotide sequence ID" value="NZ_BMHL01000001.1"/>
</dbReference>
<keyword evidence="5 8" id="KW-1133">Transmembrane helix</keyword>
<comment type="caution">
    <text evidence="9">The sequence shown here is derived from an EMBL/GenBank/DDBJ whole genome shotgun (WGS) entry which is preliminary data.</text>
</comment>
<feature type="transmembrane region" description="Helical" evidence="8">
    <location>
        <begin position="420"/>
        <end position="438"/>
    </location>
</feature>
<evidence type="ECO:0000256" key="5">
    <source>
        <dbReference type="ARBA" id="ARBA00022989"/>
    </source>
</evidence>
<feature type="region of interest" description="Disordered" evidence="7">
    <location>
        <begin position="340"/>
        <end position="386"/>
    </location>
</feature>
<evidence type="ECO:0000313" key="9">
    <source>
        <dbReference type="EMBL" id="GGC24853.1"/>
    </source>
</evidence>